<dbReference type="Gene3D" id="2.20.70.10">
    <property type="match status" value="1"/>
</dbReference>
<dbReference type="CDD" id="cd00201">
    <property type="entry name" value="WW"/>
    <property type="match status" value="1"/>
</dbReference>
<protein>
    <recommendedName>
        <fullName evidence="3">WW domain-containing protein</fullName>
    </recommendedName>
</protein>
<dbReference type="PROSITE" id="PS50020">
    <property type="entry name" value="WW_DOMAIN_2"/>
    <property type="match status" value="1"/>
</dbReference>
<organism evidence="4 5">
    <name type="scientific">Triparma verrucosa</name>
    <dbReference type="NCBI Taxonomy" id="1606542"/>
    <lineage>
        <taxon>Eukaryota</taxon>
        <taxon>Sar</taxon>
        <taxon>Stramenopiles</taxon>
        <taxon>Ochrophyta</taxon>
        <taxon>Bolidophyceae</taxon>
        <taxon>Parmales</taxon>
        <taxon>Triparmaceae</taxon>
        <taxon>Triparma</taxon>
    </lineage>
</organism>
<feature type="region of interest" description="Disordered" evidence="1">
    <location>
        <begin position="228"/>
        <end position="259"/>
    </location>
</feature>
<dbReference type="SMART" id="SM00456">
    <property type="entry name" value="WW"/>
    <property type="match status" value="1"/>
</dbReference>
<sequence length="525" mass="58018">MSSLRATPRRLENVQASELTTCPKDDDFAGLNQVGNECKFWKDGQEVIVQEEQSNPFPACETFNRCDPNEVIDGGTWSGDSERFRYMCVDCKSTHRPTSIALNTVGGNCAQTNFYMDDCFQGPNYSGDGVFPLTCPTSEYRTNMCEYQSEQAWVQAAAGQPLGIVGCKQYSLCYSQLSDSLIVDSQISATKPVDTYKVMCSECEAGWYPSVYNHADGGTSGSCPKNVMPTQCTKGSPPDNPTPNPPPENNPTPAPTPKQNFFERNVKYIAEAAVALAFILLVLYIFYSKRKRAKKKMRQMQLDAKAKRQSAVDKQKLIELQRRSKEKKSTTKKGGLTEEEKKARRAAKKEKNERIAAALDEGLPPGWRSFTDKATGGVYYCHLESGETTWTRPIATKIVEKEVIEMVDNPMTEENEKLKEQMKMLVDANRNMKKDMMNSSKTSLNSTHPIDQAKKKKAAGMWKAAGAKAKLQSRGSAPGDKLRAAVKLTSANKEIEEAQSHLPKPPSVQNLGIGAPPAGPKPDST</sequence>
<dbReference type="InterPro" id="IPR036020">
    <property type="entry name" value="WW_dom_sf"/>
</dbReference>
<dbReference type="EMBL" id="BRXX01000276">
    <property type="protein sequence ID" value="GMI02133.1"/>
    <property type="molecule type" value="Genomic_DNA"/>
</dbReference>
<feature type="domain" description="WW" evidence="3">
    <location>
        <begin position="361"/>
        <end position="395"/>
    </location>
</feature>
<gene>
    <name evidence="4" type="ORF">TrVE_jg2512</name>
</gene>
<feature type="compositionally biased region" description="Pro residues" evidence="1">
    <location>
        <begin position="238"/>
        <end position="256"/>
    </location>
</feature>
<feature type="region of interest" description="Disordered" evidence="1">
    <location>
        <begin position="495"/>
        <end position="525"/>
    </location>
</feature>
<keyword evidence="2" id="KW-1133">Transmembrane helix</keyword>
<evidence type="ECO:0000259" key="3">
    <source>
        <dbReference type="PROSITE" id="PS50020"/>
    </source>
</evidence>
<keyword evidence="5" id="KW-1185">Reference proteome</keyword>
<evidence type="ECO:0000313" key="5">
    <source>
        <dbReference type="Proteomes" id="UP001165160"/>
    </source>
</evidence>
<keyword evidence="2" id="KW-0812">Transmembrane</keyword>
<reference evidence="5" key="1">
    <citation type="journal article" date="2023" name="Commun. Biol.">
        <title>Genome analysis of Parmales, the sister group of diatoms, reveals the evolutionary specialization of diatoms from phago-mixotrophs to photoautotrophs.</title>
        <authorList>
            <person name="Ban H."/>
            <person name="Sato S."/>
            <person name="Yoshikawa S."/>
            <person name="Yamada K."/>
            <person name="Nakamura Y."/>
            <person name="Ichinomiya M."/>
            <person name="Sato N."/>
            <person name="Blanc-Mathieu R."/>
            <person name="Endo H."/>
            <person name="Kuwata A."/>
            <person name="Ogata H."/>
        </authorList>
    </citation>
    <scope>NUCLEOTIDE SEQUENCE [LARGE SCALE GENOMIC DNA]</scope>
    <source>
        <strain evidence="5">NIES 3699</strain>
    </source>
</reference>
<dbReference type="SUPFAM" id="SSF51045">
    <property type="entry name" value="WW domain"/>
    <property type="match status" value="1"/>
</dbReference>
<name>A0A9W7C4M2_9STRA</name>
<evidence type="ECO:0000313" key="4">
    <source>
        <dbReference type="EMBL" id="GMI02133.1"/>
    </source>
</evidence>
<comment type="caution">
    <text evidence="4">The sequence shown here is derived from an EMBL/GenBank/DDBJ whole genome shotgun (WGS) entry which is preliminary data.</text>
</comment>
<evidence type="ECO:0000256" key="2">
    <source>
        <dbReference type="SAM" id="Phobius"/>
    </source>
</evidence>
<keyword evidence="2" id="KW-0472">Membrane</keyword>
<feature type="transmembrane region" description="Helical" evidence="2">
    <location>
        <begin position="268"/>
        <end position="287"/>
    </location>
</feature>
<feature type="region of interest" description="Disordered" evidence="1">
    <location>
        <begin position="298"/>
        <end position="352"/>
    </location>
</feature>
<dbReference type="AlphaFoldDB" id="A0A9W7C4M2"/>
<accession>A0A9W7C4M2</accession>
<dbReference type="Pfam" id="PF00397">
    <property type="entry name" value="WW"/>
    <property type="match status" value="1"/>
</dbReference>
<evidence type="ECO:0000256" key="1">
    <source>
        <dbReference type="SAM" id="MobiDB-lite"/>
    </source>
</evidence>
<dbReference type="PROSITE" id="PS01159">
    <property type="entry name" value="WW_DOMAIN_1"/>
    <property type="match status" value="1"/>
</dbReference>
<proteinExistence type="predicted"/>
<feature type="compositionally biased region" description="Basic and acidic residues" evidence="1">
    <location>
        <begin position="304"/>
        <end position="342"/>
    </location>
</feature>
<dbReference type="Proteomes" id="UP001165160">
    <property type="component" value="Unassembled WGS sequence"/>
</dbReference>
<dbReference type="InterPro" id="IPR001202">
    <property type="entry name" value="WW_dom"/>
</dbReference>